<evidence type="ECO:0000313" key="1">
    <source>
        <dbReference type="EMBL" id="DAF55913.1"/>
    </source>
</evidence>
<sequence>MAGGYFIAISQQTDLARRIPLTCYFYAQTRQGLKRCAASDTDDNGSGNRE</sequence>
<protein>
    <submittedName>
        <fullName evidence="1">Uncharacterized protein</fullName>
    </submittedName>
</protein>
<name>A0A8S5SY24_9CAUD</name>
<organism evidence="1">
    <name type="scientific">Siphoviridae sp. ctzlI32</name>
    <dbReference type="NCBI Taxonomy" id="2827981"/>
    <lineage>
        <taxon>Viruses</taxon>
        <taxon>Duplodnaviria</taxon>
        <taxon>Heunggongvirae</taxon>
        <taxon>Uroviricota</taxon>
        <taxon>Caudoviricetes</taxon>
    </lineage>
</organism>
<accession>A0A8S5SY24</accession>
<reference evidence="1" key="1">
    <citation type="journal article" date="2021" name="Proc. Natl. Acad. Sci. U.S.A.">
        <title>A Catalog of Tens of Thousands of Viruses from Human Metagenomes Reveals Hidden Associations with Chronic Diseases.</title>
        <authorList>
            <person name="Tisza M.J."/>
            <person name="Buck C.B."/>
        </authorList>
    </citation>
    <scope>NUCLEOTIDE SEQUENCE</scope>
    <source>
        <strain evidence="1">CtzlI32</strain>
    </source>
</reference>
<dbReference type="EMBL" id="BK032703">
    <property type="protein sequence ID" value="DAF55913.1"/>
    <property type="molecule type" value="Genomic_DNA"/>
</dbReference>
<proteinExistence type="predicted"/>